<sequence length="191" mass="21569">MPTEEEGEVGLKLARAAIVEQLRENSKIQAPDSLPICFEEKRGVFVTLNKYDNLRGCIGYPYPIFKLKDAIIDAAISAALNDPRFPPVALDEFKDVTIELTILTTPQVLKVEPEKLPEQIEIGRHGLIVKRGIYQGLLLPQVATENKWSAEEFLCQTCWKAGLPQDAWLLKDTEVSTFEGQIFKEKNDKNR</sequence>
<dbReference type="InterPro" id="IPR023473">
    <property type="entry name" value="AMMECR1"/>
</dbReference>
<dbReference type="InterPro" id="IPR023472">
    <property type="entry name" value="Uncharacterised_MJ0810"/>
</dbReference>
<dbReference type="Gene3D" id="3.30.700.20">
    <property type="entry name" value="Hypothetical protein ph0010, domain 1"/>
    <property type="match status" value="1"/>
</dbReference>
<dbReference type="HAMAP" id="MF_00645">
    <property type="entry name" value="AMMECR1"/>
    <property type="match status" value="1"/>
</dbReference>
<dbReference type="NCBIfam" id="TIGR00296">
    <property type="entry name" value="TIGR00296 family protein"/>
    <property type="match status" value="1"/>
</dbReference>
<dbReference type="Gene3D" id="3.30.1490.150">
    <property type="entry name" value="Hypothetical protein ph0010, domain 2"/>
    <property type="match status" value="1"/>
</dbReference>
<dbReference type="Pfam" id="PF01871">
    <property type="entry name" value="AMMECR1"/>
    <property type="match status" value="1"/>
</dbReference>
<dbReference type="PANTHER" id="PTHR13016">
    <property type="entry name" value="AMMECR1 HOMOLOG"/>
    <property type="match status" value="1"/>
</dbReference>
<feature type="domain" description="AMMECR1" evidence="2">
    <location>
        <begin position="5"/>
        <end position="191"/>
    </location>
</feature>
<gene>
    <name evidence="3" type="ORF">OJKMNAAM_00019</name>
</gene>
<evidence type="ECO:0000313" key="3">
    <source>
        <dbReference type="EMBL" id="QNO58097.1"/>
    </source>
</evidence>
<accession>A0A7G9ZCW3</accession>
<dbReference type="PANTHER" id="PTHR13016:SF0">
    <property type="entry name" value="AMME SYNDROME CANDIDATE GENE 1 PROTEIN"/>
    <property type="match status" value="1"/>
</dbReference>
<dbReference type="SUPFAM" id="SSF143447">
    <property type="entry name" value="AMMECR1-like"/>
    <property type="match status" value="1"/>
</dbReference>
<dbReference type="PROSITE" id="PS51112">
    <property type="entry name" value="AMMECR1"/>
    <property type="match status" value="1"/>
</dbReference>
<evidence type="ECO:0000256" key="1">
    <source>
        <dbReference type="HAMAP-Rule" id="MF_00645"/>
    </source>
</evidence>
<name>A0A7G9ZCW3_9EURY</name>
<reference evidence="3" key="1">
    <citation type="submission" date="2020-06" db="EMBL/GenBank/DDBJ databases">
        <title>Unique genomic features of the anaerobic methanotrophic archaea.</title>
        <authorList>
            <person name="Chadwick G.L."/>
            <person name="Skennerton C.T."/>
            <person name="Laso-Perez R."/>
            <person name="Leu A.O."/>
            <person name="Speth D.R."/>
            <person name="Yu H."/>
            <person name="Morgan-Lang C."/>
            <person name="Hatzenpichler R."/>
            <person name="Goudeau D."/>
            <person name="Malmstrom R."/>
            <person name="Brazelton W.J."/>
            <person name="Woyke T."/>
            <person name="Hallam S.J."/>
            <person name="Tyson G.W."/>
            <person name="Wegener G."/>
            <person name="Boetius A."/>
            <person name="Orphan V."/>
        </authorList>
    </citation>
    <scope>NUCLEOTIDE SEQUENCE</scope>
</reference>
<dbReference type="InterPro" id="IPR036071">
    <property type="entry name" value="AMMECR1_dom_sf"/>
</dbReference>
<proteinExistence type="inferred from homology"/>
<dbReference type="InterPro" id="IPR027485">
    <property type="entry name" value="AMMECR1_N"/>
</dbReference>
<protein>
    <recommendedName>
        <fullName evidence="1">Protein OJKMNAAM_00019</fullName>
    </recommendedName>
</protein>
<evidence type="ECO:0000259" key="2">
    <source>
        <dbReference type="PROSITE" id="PS51112"/>
    </source>
</evidence>
<dbReference type="InterPro" id="IPR002733">
    <property type="entry name" value="AMMECR1_domain"/>
</dbReference>
<dbReference type="NCBIfam" id="NF002000">
    <property type="entry name" value="PRK00801.1"/>
    <property type="match status" value="1"/>
</dbReference>
<organism evidence="3">
    <name type="scientific">Candidatus Methanophaga sp. ANME-1 ERB7</name>
    <dbReference type="NCBI Taxonomy" id="2759913"/>
    <lineage>
        <taxon>Archaea</taxon>
        <taxon>Methanobacteriati</taxon>
        <taxon>Methanobacteriota</taxon>
        <taxon>Stenosarchaea group</taxon>
        <taxon>Methanomicrobia</taxon>
        <taxon>Candidatus Methanophagales</taxon>
        <taxon>Candidatus Methanophagaceae</taxon>
        <taxon>Candidatus Methanophaga</taxon>
    </lineage>
</organism>
<dbReference type="EMBL" id="MT631713">
    <property type="protein sequence ID" value="QNO58097.1"/>
    <property type="molecule type" value="Genomic_DNA"/>
</dbReference>
<dbReference type="AlphaFoldDB" id="A0A7G9ZCW3"/>
<dbReference type="InterPro" id="IPR027623">
    <property type="entry name" value="AmmeMemoSam_A"/>
</dbReference>
<dbReference type="NCBIfam" id="TIGR04335">
    <property type="entry name" value="AmmeMemoSam_A"/>
    <property type="match status" value="1"/>
</dbReference>